<dbReference type="SUPFAM" id="SSF109604">
    <property type="entry name" value="HD-domain/PDEase-like"/>
    <property type="match status" value="1"/>
</dbReference>
<dbReference type="Proteomes" id="UP000034022">
    <property type="component" value="Unassembled WGS sequence"/>
</dbReference>
<proteinExistence type="predicted"/>
<sequence>MNLKMIKTIKEKIEEECTESTKIIDWFYDTHLLEVEKQANFLLKNLPKADKEVVMLGVWLHDLQRIRGLKGDHQEIGAREAEKVLKEHGYNSDVIKKVKSIILTHSCSNNKPETLEGKILATADAMSHYYNNFFLKIALTGERDINGYKKWVLEKLDRNYYKKIFFNFAKKKIKPRHDLYKKVFSLN</sequence>
<accession>A0A0G0MXU2</accession>
<dbReference type="AlphaFoldDB" id="A0A0G0MXU2"/>
<dbReference type="Pfam" id="PF01966">
    <property type="entry name" value="HD"/>
    <property type="match status" value="1"/>
</dbReference>
<evidence type="ECO:0000313" key="3">
    <source>
        <dbReference type="Proteomes" id="UP000034022"/>
    </source>
</evidence>
<dbReference type="EMBL" id="LBUU01000010">
    <property type="protein sequence ID" value="KKQ69716.1"/>
    <property type="molecule type" value="Genomic_DNA"/>
</dbReference>
<evidence type="ECO:0000259" key="1">
    <source>
        <dbReference type="Pfam" id="PF01966"/>
    </source>
</evidence>
<reference evidence="2 3" key="1">
    <citation type="journal article" date="2015" name="Nature">
        <title>rRNA introns, odd ribosomes, and small enigmatic genomes across a large radiation of phyla.</title>
        <authorList>
            <person name="Brown C.T."/>
            <person name="Hug L.A."/>
            <person name="Thomas B.C."/>
            <person name="Sharon I."/>
            <person name="Castelle C.J."/>
            <person name="Singh A."/>
            <person name="Wilkins M.J."/>
            <person name="Williams K.H."/>
            <person name="Banfield J.F."/>
        </authorList>
    </citation>
    <scope>NUCLEOTIDE SEQUENCE [LARGE SCALE GENOMIC DNA]</scope>
</reference>
<dbReference type="GO" id="GO:0016787">
    <property type="term" value="F:hydrolase activity"/>
    <property type="evidence" value="ECO:0007669"/>
    <property type="project" value="UniProtKB-KW"/>
</dbReference>
<protein>
    <submittedName>
        <fullName evidence="2">Metal dependent phosphohydrolase</fullName>
    </submittedName>
</protein>
<dbReference type="InterPro" id="IPR006674">
    <property type="entry name" value="HD_domain"/>
</dbReference>
<feature type="domain" description="HD" evidence="1">
    <location>
        <begin position="28"/>
        <end position="126"/>
    </location>
</feature>
<name>A0A0G0MXU2_9BACT</name>
<keyword evidence="2" id="KW-0378">Hydrolase</keyword>
<evidence type="ECO:0000313" key="2">
    <source>
        <dbReference type="EMBL" id="KKQ69716.1"/>
    </source>
</evidence>
<dbReference type="Gene3D" id="1.10.3210.10">
    <property type="entry name" value="Hypothetical protein af1432"/>
    <property type="match status" value="1"/>
</dbReference>
<comment type="caution">
    <text evidence="2">The sequence shown here is derived from an EMBL/GenBank/DDBJ whole genome shotgun (WGS) entry which is preliminary data.</text>
</comment>
<organism evidence="2 3">
    <name type="scientific">Candidatus Falkowbacteria bacterium GW2011_GWE1_38_31</name>
    <dbReference type="NCBI Taxonomy" id="1618638"/>
    <lineage>
        <taxon>Bacteria</taxon>
        <taxon>Candidatus Falkowiibacteriota</taxon>
    </lineage>
</organism>
<gene>
    <name evidence="2" type="ORF">US91_C0010G0012</name>
</gene>